<accession>A0ABT7QM47</accession>
<reference evidence="1" key="1">
    <citation type="submission" date="2022-08" db="EMBL/GenBank/DDBJ databases">
        <authorList>
            <person name="Dzunkova M."/>
            <person name="La Clair J."/>
            <person name="Tyml T."/>
            <person name="Doud D."/>
            <person name="Schulz F."/>
            <person name="Piquer S."/>
            <person name="Porcel Sanchis D."/>
            <person name="Osborn A."/>
            <person name="Robinson D."/>
            <person name="Louie K.B."/>
            <person name="Bowen B.P."/>
            <person name="Bowers R."/>
            <person name="Lee J."/>
            <person name="Arnau Llombart V."/>
            <person name="Diaz Villanueva W."/>
            <person name="Gosliner T."/>
            <person name="Northen T."/>
            <person name="Cheng J.-F."/>
            <person name="Burkart M.D."/>
            <person name="Woyke T."/>
        </authorList>
    </citation>
    <scope>NUCLEOTIDE SEQUENCE</scope>
    <source>
        <strain evidence="1">Df01</strain>
    </source>
</reference>
<comment type="caution">
    <text evidence="1">The sequence shown here is derived from an EMBL/GenBank/DDBJ whole genome shotgun (WGS) entry which is preliminary data.</text>
</comment>
<name>A0ABT7QM47_9GAMM</name>
<organism evidence="1 2">
    <name type="scientific">Candidatus Doriopsillibacter californiensis</name>
    <dbReference type="NCBI Taxonomy" id="2970740"/>
    <lineage>
        <taxon>Bacteria</taxon>
        <taxon>Pseudomonadati</taxon>
        <taxon>Pseudomonadota</taxon>
        <taxon>Gammaproteobacteria</taxon>
        <taxon>Candidatus Tethybacterales</taxon>
        <taxon>Candidatus Persebacteraceae</taxon>
        <taxon>Candidatus Doriopsillibacter</taxon>
    </lineage>
</organism>
<dbReference type="Pfam" id="PF07030">
    <property type="entry name" value="Phage_Mu_Gp36"/>
    <property type="match status" value="1"/>
</dbReference>
<evidence type="ECO:0000313" key="1">
    <source>
        <dbReference type="EMBL" id="MDM5147691.1"/>
    </source>
</evidence>
<sequence>MASQFITAAAAKQLIGVNNIALLAPDEAVESGIDEARLSAVVEDVNSRIDSEISKRYDIPLPDEAIPGWLQTSASYLIFYQLAQTDSEVTELMSDRNNQALKDIRRIGSGEIKLKISDTDNTVNAGRTKQGRAFSVNDEGAGEAVNKRVFKRSLTAGMT</sequence>
<dbReference type="Proteomes" id="UP001168167">
    <property type="component" value="Unassembled WGS sequence"/>
</dbReference>
<reference evidence="1" key="2">
    <citation type="journal article" date="2023" name="Microbiome">
        <title>Synthase-selected sorting approach identifies a beta-lactone synthase in a nudibranch symbiotic bacterium.</title>
        <authorList>
            <person name="Dzunkova M."/>
            <person name="La Clair J.J."/>
            <person name="Tyml T."/>
            <person name="Doud D."/>
            <person name="Schulz F."/>
            <person name="Piquer-Esteban S."/>
            <person name="Porcel Sanchis D."/>
            <person name="Osborn A."/>
            <person name="Robinson D."/>
            <person name="Louie K.B."/>
            <person name="Bowen B.P."/>
            <person name="Bowers R.M."/>
            <person name="Lee J."/>
            <person name="Arnau V."/>
            <person name="Diaz-Villanueva W."/>
            <person name="Stepanauskas R."/>
            <person name="Gosliner T."/>
            <person name="Date S.V."/>
            <person name="Northen T.R."/>
            <person name="Cheng J.F."/>
            <person name="Burkart M.D."/>
            <person name="Woyke T."/>
        </authorList>
    </citation>
    <scope>NUCLEOTIDE SEQUENCE</scope>
    <source>
        <strain evidence="1">Df01</strain>
    </source>
</reference>
<evidence type="ECO:0000313" key="2">
    <source>
        <dbReference type="Proteomes" id="UP001168167"/>
    </source>
</evidence>
<proteinExistence type="predicted"/>
<gene>
    <name evidence="1" type="ORF">NQX30_04810</name>
</gene>
<dbReference type="EMBL" id="JANQAO010000003">
    <property type="protein sequence ID" value="MDM5147691.1"/>
    <property type="molecule type" value="Genomic_DNA"/>
</dbReference>
<protein>
    <submittedName>
        <fullName evidence="1">DUF1320 domain-containing protein</fullName>
    </submittedName>
</protein>
<keyword evidence="2" id="KW-1185">Reference proteome</keyword>
<dbReference type="InterPro" id="IPR009752">
    <property type="entry name" value="Phage_Mu_GpJ"/>
</dbReference>